<comment type="catalytic activity">
    <reaction evidence="8">
        <text>a quinone + NADH + H(+) = a quinol + NAD(+)</text>
        <dbReference type="Rhea" id="RHEA:46160"/>
        <dbReference type="ChEBI" id="CHEBI:15378"/>
        <dbReference type="ChEBI" id="CHEBI:24646"/>
        <dbReference type="ChEBI" id="CHEBI:57540"/>
        <dbReference type="ChEBI" id="CHEBI:57945"/>
        <dbReference type="ChEBI" id="CHEBI:132124"/>
        <dbReference type="EC" id="1.6.5.9"/>
    </reaction>
</comment>
<evidence type="ECO:0000256" key="5">
    <source>
        <dbReference type="ARBA" id="ARBA00022946"/>
    </source>
</evidence>
<evidence type="ECO:0000259" key="10">
    <source>
        <dbReference type="Pfam" id="PF22366"/>
    </source>
</evidence>
<organism evidence="11 12">
    <name type="scientific">Bacteriovorax stolpii</name>
    <name type="common">Bdellovibrio stolpii</name>
    <dbReference type="NCBI Taxonomy" id="960"/>
    <lineage>
        <taxon>Bacteria</taxon>
        <taxon>Pseudomonadati</taxon>
        <taxon>Bdellovibrionota</taxon>
        <taxon>Bacteriovoracia</taxon>
        <taxon>Bacteriovoracales</taxon>
        <taxon>Bacteriovoracaceae</taxon>
        <taxon>Bacteriovorax</taxon>
    </lineage>
</organism>
<evidence type="ECO:0000256" key="2">
    <source>
        <dbReference type="ARBA" id="ARBA00012637"/>
    </source>
</evidence>
<dbReference type="InterPro" id="IPR045024">
    <property type="entry name" value="NDH-2"/>
</dbReference>
<protein>
    <recommendedName>
        <fullName evidence="2">NADH:ubiquinone reductase (non-electrogenic)</fullName>
        <ecNumber evidence="2">1.6.5.9</ecNumber>
    </recommendedName>
</protein>
<dbReference type="PRINTS" id="PR00411">
    <property type="entry name" value="PNDRDTASEI"/>
</dbReference>
<evidence type="ECO:0000256" key="8">
    <source>
        <dbReference type="ARBA" id="ARBA00047599"/>
    </source>
</evidence>
<dbReference type="InterPro" id="IPR054585">
    <property type="entry name" value="NDH2-like_C"/>
</dbReference>
<dbReference type="RefSeq" id="WP_102242862.1">
    <property type="nucleotide sequence ID" value="NZ_CP025704.1"/>
</dbReference>
<dbReference type="SUPFAM" id="SSF51905">
    <property type="entry name" value="FAD/NAD(P)-binding domain"/>
    <property type="match status" value="1"/>
</dbReference>
<dbReference type="Proteomes" id="UP000235584">
    <property type="component" value="Chromosome"/>
</dbReference>
<dbReference type="Gene3D" id="3.50.50.100">
    <property type="match status" value="1"/>
</dbReference>
<keyword evidence="3" id="KW-0285">Flavoprotein</keyword>
<keyword evidence="5" id="KW-0809">Transit peptide</keyword>
<evidence type="ECO:0000256" key="4">
    <source>
        <dbReference type="ARBA" id="ARBA00022827"/>
    </source>
</evidence>
<dbReference type="InterPro" id="IPR036188">
    <property type="entry name" value="FAD/NAD-bd_sf"/>
</dbReference>
<dbReference type="InterPro" id="IPR023753">
    <property type="entry name" value="FAD/NAD-binding_dom"/>
</dbReference>
<evidence type="ECO:0000256" key="6">
    <source>
        <dbReference type="ARBA" id="ARBA00023002"/>
    </source>
</evidence>
<accession>A0A2K9NPY7</accession>
<gene>
    <name evidence="11" type="ORF">C0V70_05455</name>
</gene>
<evidence type="ECO:0000256" key="1">
    <source>
        <dbReference type="ARBA" id="ARBA00005272"/>
    </source>
</evidence>
<dbReference type="AlphaFoldDB" id="A0A2K9NPY7"/>
<evidence type="ECO:0000256" key="7">
    <source>
        <dbReference type="ARBA" id="ARBA00023027"/>
    </source>
</evidence>
<sequence>MKKKVVIVGGGFGGLKAAKVLADYPDLVEVTLVDKRNYHLFQPLLYQVATAGLSPADIAMPIRNVLSDAKNVTVYLEEIKSVNIAHNSLETTGVSAKYDYLILACGATHSYFGKDHWEEFAPGLKTLEMATEIRRRILMAFEMAEKEADENIKSEWLTFVVVGAGPTGVEMAGAISEIARQTMEADFRNIDPNKTRVILVEAGPKVLASFNEELSLDAKKDLQHLGVEIMNQTMVTDINATGVALKLPDGKEERIKSRTVVWAAGVKPSAINSTLGVPLDRAGRIIVTKHLSLEAAPNVFVIGDQAHFEEEGGRVLPGLAPVAIQMGAHSAKNIIRMIKGEKVREFKYLDKGQMATIGRKLAVMEFKGLKARGTFAWLAWLFVHVYYLIGFKNRLFVLMQWTWSYLTFSRGARLITKKNWQET</sequence>
<reference evidence="11 12" key="1">
    <citation type="submission" date="2018-01" db="EMBL/GenBank/DDBJ databases">
        <title>Complete genome sequence of Bacteriovorax stolpii DSM12778.</title>
        <authorList>
            <person name="Tang B."/>
            <person name="Chang J."/>
        </authorList>
    </citation>
    <scope>NUCLEOTIDE SEQUENCE [LARGE SCALE GENOMIC DNA]</scope>
    <source>
        <strain evidence="11 12">DSM 12778</strain>
    </source>
</reference>
<proteinExistence type="inferred from homology"/>
<feature type="domain" description="FAD/NAD(P)-binding" evidence="9">
    <location>
        <begin position="3"/>
        <end position="327"/>
    </location>
</feature>
<dbReference type="Pfam" id="PF07992">
    <property type="entry name" value="Pyr_redox_2"/>
    <property type="match status" value="1"/>
</dbReference>
<keyword evidence="4" id="KW-0274">FAD</keyword>
<evidence type="ECO:0000256" key="3">
    <source>
        <dbReference type="ARBA" id="ARBA00022630"/>
    </source>
</evidence>
<comment type="similarity">
    <text evidence="1">Belongs to the NADH dehydrogenase family.</text>
</comment>
<keyword evidence="7" id="KW-0520">NAD</keyword>
<dbReference type="PANTHER" id="PTHR43706:SF47">
    <property type="entry name" value="EXTERNAL NADH-UBIQUINONE OXIDOREDUCTASE 1, MITOCHONDRIAL-RELATED"/>
    <property type="match status" value="1"/>
</dbReference>
<evidence type="ECO:0000313" key="11">
    <source>
        <dbReference type="EMBL" id="AUN97567.1"/>
    </source>
</evidence>
<dbReference type="EC" id="1.6.5.9" evidence="2"/>
<dbReference type="OrthoDB" id="5288145at2"/>
<evidence type="ECO:0000259" key="9">
    <source>
        <dbReference type="Pfam" id="PF07992"/>
    </source>
</evidence>
<name>A0A2K9NPY7_BACTC</name>
<feature type="domain" description="External alternative NADH-ubiquinone oxidoreductase-like C-terminal" evidence="10">
    <location>
        <begin position="351"/>
        <end position="406"/>
    </location>
</feature>
<dbReference type="PRINTS" id="PR00368">
    <property type="entry name" value="FADPNR"/>
</dbReference>
<dbReference type="GO" id="GO:0050136">
    <property type="term" value="F:NADH dehydrogenase (quinone) (non-electrogenic) activity"/>
    <property type="evidence" value="ECO:0007669"/>
    <property type="project" value="UniProtKB-EC"/>
</dbReference>
<dbReference type="PANTHER" id="PTHR43706">
    <property type="entry name" value="NADH DEHYDROGENASE"/>
    <property type="match status" value="1"/>
</dbReference>
<dbReference type="EMBL" id="CP025704">
    <property type="protein sequence ID" value="AUN97567.1"/>
    <property type="molecule type" value="Genomic_DNA"/>
</dbReference>
<keyword evidence="6" id="KW-0560">Oxidoreductase</keyword>
<dbReference type="Pfam" id="PF22366">
    <property type="entry name" value="NDH2_C"/>
    <property type="match status" value="1"/>
</dbReference>
<dbReference type="KEGG" id="bsto:C0V70_05455"/>
<evidence type="ECO:0000313" key="12">
    <source>
        <dbReference type="Proteomes" id="UP000235584"/>
    </source>
</evidence>
<keyword evidence="12" id="KW-1185">Reference proteome</keyword>